<organism evidence="3 4">
    <name type="scientific">Rhizocola hellebori</name>
    <dbReference type="NCBI Taxonomy" id="1392758"/>
    <lineage>
        <taxon>Bacteria</taxon>
        <taxon>Bacillati</taxon>
        <taxon>Actinomycetota</taxon>
        <taxon>Actinomycetes</taxon>
        <taxon>Micromonosporales</taxon>
        <taxon>Micromonosporaceae</taxon>
        <taxon>Rhizocola</taxon>
    </lineage>
</organism>
<gene>
    <name evidence="3" type="ORF">Rhe02_10760</name>
</gene>
<evidence type="ECO:0000313" key="4">
    <source>
        <dbReference type="Proteomes" id="UP000612899"/>
    </source>
</evidence>
<evidence type="ECO:0000256" key="1">
    <source>
        <dbReference type="ARBA" id="ARBA00006484"/>
    </source>
</evidence>
<dbReference type="RefSeq" id="WP_203906936.1">
    <property type="nucleotide sequence ID" value="NZ_BONY01000005.1"/>
</dbReference>
<dbReference type="PANTHER" id="PTHR42879">
    <property type="entry name" value="3-OXOACYL-(ACYL-CARRIER-PROTEIN) REDUCTASE"/>
    <property type="match status" value="1"/>
</dbReference>
<reference evidence="3" key="1">
    <citation type="submission" date="2021-01" db="EMBL/GenBank/DDBJ databases">
        <title>Whole genome shotgun sequence of Rhizocola hellebori NBRC 109834.</title>
        <authorList>
            <person name="Komaki H."/>
            <person name="Tamura T."/>
        </authorList>
    </citation>
    <scope>NUCLEOTIDE SEQUENCE</scope>
    <source>
        <strain evidence="3">NBRC 109834</strain>
    </source>
</reference>
<dbReference type="SUPFAM" id="SSF51735">
    <property type="entry name" value="NAD(P)-binding Rossmann-fold domains"/>
    <property type="match status" value="1"/>
</dbReference>
<sequence>MGNRTALITGSSRGIGLQIARHLAAEGFALTMSARNEPGLADAALTLRADGAQVLAVPANLAVEDDVRRLAAAHGDHYGGMDLLVLNGGVAAQHPVADTPMKTYDLLLNVNLRAQFVLVQAALPLLRHTAAERPRHGAKIVALSSITGKVSEPGLAAYAASKAGLISLCETITLEESGAGVTATAICPGYVDTDMTALKKQTLAAEAMLSTRDVAELVMAVSRLSAHAVVPSMVLTRAGNPLWRA</sequence>
<dbReference type="PRINTS" id="PR00080">
    <property type="entry name" value="SDRFAMILY"/>
</dbReference>
<comment type="similarity">
    <text evidence="1 2">Belongs to the short-chain dehydrogenases/reductases (SDR) family.</text>
</comment>
<dbReference type="PRINTS" id="PR00081">
    <property type="entry name" value="GDHRDH"/>
</dbReference>
<keyword evidence="4" id="KW-1185">Reference proteome</keyword>
<dbReference type="Gene3D" id="3.40.50.720">
    <property type="entry name" value="NAD(P)-binding Rossmann-like Domain"/>
    <property type="match status" value="1"/>
</dbReference>
<evidence type="ECO:0000313" key="3">
    <source>
        <dbReference type="EMBL" id="GIH03009.1"/>
    </source>
</evidence>
<dbReference type="Proteomes" id="UP000612899">
    <property type="component" value="Unassembled WGS sequence"/>
</dbReference>
<evidence type="ECO:0000256" key="2">
    <source>
        <dbReference type="RuleBase" id="RU000363"/>
    </source>
</evidence>
<dbReference type="CDD" id="cd05233">
    <property type="entry name" value="SDR_c"/>
    <property type="match status" value="1"/>
</dbReference>
<dbReference type="InterPro" id="IPR036291">
    <property type="entry name" value="NAD(P)-bd_dom_sf"/>
</dbReference>
<dbReference type="InterPro" id="IPR050259">
    <property type="entry name" value="SDR"/>
</dbReference>
<proteinExistence type="inferred from homology"/>
<dbReference type="PANTHER" id="PTHR42879:SF2">
    <property type="entry name" value="3-OXOACYL-[ACYL-CARRIER-PROTEIN] REDUCTASE FABG"/>
    <property type="match status" value="1"/>
</dbReference>
<dbReference type="Pfam" id="PF00106">
    <property type="entry name" value="adh_short"/>
    <property type="match status" value="1"/>
</dbReference>
<name>A0A8J3VCX8_9ACTN</name>
<accession>A0A8J3VCX8</accession>
<comment type="caution">
    <text evidence="3">The sequence shown here is derived from an EMBL/GenBank/DDBJ whole genome shotgun (WGS) entry which is preliminary data.</text>
</comment>
<protein>
    <submittedName>
        <fullName evidence="3">3-oxoacyl-ACP reductase</fullName>
    </submittedName>
</protein>
<dbReference type="EMBL" id="BONY01000005">
    <property type="protein sequence ID" value="GIH03009.1"/>
    <property type="molecule type" value="Genomic_DNA"/>
</dbReference>
<dbReference type="InterPro" id="IPR002347">
    <property type="entry name" value="SDR_fam"/>
</dbReference>
<dbReference type="AlphaFoldDB" id="A0A8J3VCX8"/>